<sequence>MRKYRNIKALFFLGILSMLLMHKVVPHWHHQHVEEHHHDVAHNHHNHHSDEPEKENPTKGFLDWFFEMHAHTNTTTDILVLKQRTVEKVSLEKLIAKTRLPKLVIYTFYKSDTIVKKWYRPPDKLRKAYLFNYSLRGPPSLG</sequence>
<dbReference type="EMBL" id="JAFLNM010000005">
    <property type="protein sequence ID" value="MBO0343458.1"/>
    <property type="molecule type" value="Genomic_DNA"/>
</dbReference>
<keyword evidence="2" id="KW-1185">Reference proteome</keyword>
<protein>
    <submittedName>
        <fullName evidence="1">Uncharacterized protein</fullName>
    </submittedName>
</protein>
<dbReference type="RefSeq" id="WP_207030403.1">
    <property type="nucleotide sequence ID" value="NZ_JAFLNM010000005.1"/>
</dbReference>
<organism evidence="1 2">
    <name type="scientific">Flagellimonas profundi</name>
    <dbReference type="NCBI Taxonomy" id="2915620"/>
    <lineage>
        <taxon>Bacteria</taxon>
        <taxon>Pseudomonadati</taxon>
        <taxon>Bacteroidota</taxon>
        <taxon>Flavobacteriia</taxon>
        <taxon>Flavobacteriales</taxon>
        <taxon>Flavobacteriaceae</taxon>
        <taxon>Flagellimonas</taxon>
    </lineage>
</organism>
<accession>A0ABS3FJS0</accession>
<comment type="caution">
    <text evidence="1">The sequence shown here is derived from an EMBL/GenBank/DDBJ whole genome shotgun (WGS) entry which is preliminary data.</text>
</comment>
<gene>
    <name evidence="1" type="ORF">J0654_17515</name>
</gene>
<proteinExistence type="predicted"/>
<name>A0ABS3FJS0_9FLAO</name>
<evidence type="ECO:0000313" key="2">
    <source>
        <dbReference type="Proteomes" id="UP000664807"/>
    </source>
</evidence>
<evidence type="ECO:0000313" key="1">
    <source>
        <dbReference type="EMBL" id="MBO0343458.1"/>
    </source>
</evidence>
<reference evidence="1 2" key="1">
    <citation type="submission" date="2021-03" db="EMBL/GenBank/DDBJ databases">
        <title>Muricauda lutimaris sp. nov. and Muricauda ruestringensis sp. nov, two marine members of the Flavobacteriaceae isolated from deep sea sediments of Western Pacific.</title>
        <authorList>
            <person name="Zhao S."/>
            <person name="Liu R."/>
        </authorList>
    </citation>
    <scope>NUCLEOTIDE SEQUENCE [LARGE SCALE GENOMIC DNA]</scope>
    <source>
        <strain evidence="1 2">BC31-3-A3</strain>
    </source>
</reference>
<dbReference type="Proteomes" id="UP000664807">
    <property type="component" value="Unassembled WGS sequence"/>
</dbReference>